<evidence type="ECO:0000313" key="2">
    <source>
        <dbReference type="Proteomes" id="UP000033636"/>
    </source>
</evidence>
<sequence>MAVKTYLVSGVAKLESGDMRFKLYIRALKPRDAVERVYELIGSRHKARRFQIKIAEVEEVPGDSAPDEVKAFSYIDRVVVY</sequence>
<gene>
    <name evidence="1" type="primary">rpl18a</name>
    <name evidence="1" type="ORF">TU35_002235</name>
</gene>
<protein>
    <submittedName>
        <fullName evidence="1">50S ribosomal protein L18Ae</fullName>
    </submittedName>
</protein>
<keyword evidence="1" id="KW-0687">Ribonucleoprotein</keyword>
<organism evidence="1 2">
    <name type="scientific">Thermoproteus sp. AZ2</name>
    <dbReference type="NCBI Taxonomy" id="1609232"/>
    <lineage>
        <taxon>Archaea</taxon>
        <taxon>Thermoproteota</taxon>
        <taxon>Thermoprotei</taxon>
        <taxon>Thermoproteales</taxon>
        <taxon>Thermoproteaceae</taxon>
        <taxon>Thermoproteus</taxon>
    </lineage>
</organism>
<reference evidence="1" key="1">
    <citation type="submission" date="2024-07" db="EMBL/GenBank/DDBJ databases">
        <title>Metagenome and Metagenome-Assembled Genomes of Archaea from a hot spring from the geothermal field of Los Azufres, Mexico.</title>
        <authorList>
            <person name="Marin-Paredes R."/>
            <person name="Martinez-Romero E."/>
            <person name="Servin-Garciduenas L.E."/>
        </authorList>
    </citation>
    <scope>NUCLEOTIDE SEQUENCE</scope>
</reference>
<name>A0ACC6UZ07_9CREN</name>
<comment type="caution">
    <text evidence="1">The sequence shown here is derived from an EMBL/GenBank/DDBJ whole genome shotgun (WGS) entry which is preliminary data.</text>
</comment>
<dbReference type="EMBL" id="JZWT02000004">
    <property type="protein sequence ID" value="MFB6490059.1"/>
    <property type="molecule type" value="Genomic_DNA"/>
</dbReference>
<evidence type="ECO:0000313" key="1">
    <source>
        <dbReference type="EMBL" id="MFB6490059.1"/>
    </source>
</evidence>
<accession>A0ACC6UZ07</accession>
<dbReference type="Proteomes" id="UP000033636">
    <property type="component" value="Unassembled WGS sequence"/>
</dbReference>
<proteinExistence type="predicted"/>
<keyword evidence="1" id="KW-0689">Ribosomal protein</keyword>